<dbReference type="EMBL" id="VCEB01000001">
    <property type="protein sequence ID" value="KAB0387300.1"/>
    <property type="molecule type" value="Genomic_DNA"/>
</dbReference>
<feature type="non-terminal residue" evidence="1">
    <location>
        <position position="1"/>
    </location>
</feature>
<evidence type="ECO:0000313" key="2">
    <source>
        <dbReference type="Proteomes" id="UP000326062"/>
    </source>
</evidence>
<reference evidence="1 2" key="1">
    <citation type="submission" date="2019-06" db="EMBL/GenBank/DDBJ databases">
        <title>Discovery of a novel chromosome fission-fusion reversal in muntjac.</title>
        <authorList>
            <person name="Mudd A.B."/>
            <person name="Bredeson J.V."/>
            <person name="Baum R."/>
            <person name="Hockemeyer D."/>
            <person name="Rokhsar D.S."/>
        </authorList>
    </citation>
    <scope>NUCLEOTIDE SEQUENCE [LARGE SCALE GENOMIC DNA]</scope>
    <source>
        <strain evidence="1">UCam_UCB_Mr</strain>
        <tissue evidence="1">Fibroblast cell line</tissue>
    </source>
</reference>
<dbReference type="AlphaFoldDB" id="A0A5J5N9B7"/>
<dbReference type="Pfam" id="PF15179">
    <property type="entry name" value="Myc_target_1"/>
    <property type="match status" value="1"/>
</dbReference>
<dbReference type="InterPro" id="IPR029180">
    <property type="entry name" value="Myc_target_1"/>
</dbReference>
<sequence>SSGQRSRASYIHGLKRTGFYRHSACEHQSNLSLASLTFQQQASSEQADSFPRKSTSRNSTFHPFLHLVTLPSSSISFTINTFHSLGHPDFQWHNNSLRTGLSTPPSPA</sequence>
<dbReference type="GO" id="GO:0005654">
    <property type="term" value="C:nucleoplasm"/>
    <property type="evidence" value="ECO:0007669"/>
    <property type="project" value="TreeGrafter"/>
</dbReference>
<proteinExistence type="predicted"/>
<accession>A0A5J5N9B7</accession>
<comment type="caution">
    <text evidence="1">The sequence shown here is derived from an EMBL/GenBank/DDBJ whole genome shotgun (WGS) entry which is preliminary data.</text>
</comment>
<dbReference type="Proteomes" id="UP000326062">
    <property type="component" value="Chromosome 1"/>
</dbReference>
<keyword evidence="2" id="KW-1185">Reference proteome</keyword>
<protein>
    <submittedName>
        <fullName evidence="1">Uncharacterized protein</fullName>
    </submittedName>
</protein>
<name>A0A5J5N9B7_MUNRE</name>
<gene>
    <name evidence="1" type="ORF">FD755_002256</name>
</gene>
<dbReference type="PANTHER" id="PTHR14869:SF0">
    <property type="entry name" value="MYC TARGET PROTEIN 1"/>
    <property type="match status" value="1"/>
</dbReference>
<evidence type="ECO:0000313" key="1">
    <source>
        <dbReference type="EMBL" id="KAB0387300.1"/>
    </source>
</evidence>
<organism evidence="1 2">
    <name type="scientific">Muntiacus reevesi</name>
    <name type="common">Reeves' muntjac</name>
    <name type="synonym">Cervus reevesi</name>
    <dbReference type="NCBI Taxonomy" id="9886"/>
    <lineage>
        <taxon>Eukaryota</taxon>
        <taxon>Metazoa</taxon>
        <taxon>Chordata</taxon>
        <taxon>Craniata</taxon>
        <taxon>Vertebrata</taxon>
        <taxon>Euteleostomi</taxon>
        <taxon>Mammalia</taxon>
        <taxon>Eutheria</taxon>
        <taxon>Laurasiatheria</taxon>
        <taxon>Artiodactyla</taxon>
        <taxon>Ruminantia</taxon>
        <taxon>Pecora</taxon>
        <taxon>Cervidae</taxon>
        <taxon>Muntiacinae</taxon>
        <taxon>Muntiacus</taxon>
    </lineage>
</organism>
<dbReference type="PANTHER" id="PTHR14869">
    <property type="entry name" value="MYC TARGET PROTEIN 1"/>
    <property type="match status" value="1"/>
</dbReference>